<protein>
    <submittedName>
        <fullName evidence="3">Uncharacterized protein</fullName>
    </submittedName>
</protein>
<feature type="compositionally biased region" description="Polar residues" evidence="2">
    <location>
        <begin position="711"/>
        <end position="724"/>
    </location>
</feature>
<keyword evidence="1" id="KW-0175">Coiled coil</keyword>
<evidence type="ECO:0000256" key="2">
    <source>
        <dbReference type="SAM" id="MobiDB-lite"/>
    </source>
</evidence>
<reference evidence="3 4" key="1">
    <citation type="journal article" date="2015" name="Proc. Natl. Acad. Sci. U.S.A.">
        <title>The resurrection genome of Boea hygrometrica: A blueprint for survival of dehydration.</title>
        <authorList>
            <person name="Xiao L."/>
            <person name="Yang G."/>
            <person name="Zhang L."/>
            <person name="Yang X."/>
            <person name="Zhao S."/>
            <person name="Ji Z."/>
            <person name="Zhou Q."/>
            <person name="Hu M."/>
            <person name="Wang Y."/>
            <person name="Chen M."/>
            <person name="Xu Y."/>
            <person name="Jin H."/>
            <person name="Xiao X."/>
            <person name="Hu G."/>
            <person name="Bao F."/>
            <person name="Hu Y."/>
            <person name="Wan P."/>
            <person name="Li L."/>
            <person name="Deng X."/>
            <person name="Kuang T."/>
            <person name="Xiang C."/>
            <person name="Zhu J.K."/>
            <person name="Oliver M.J."/>
            <person name="He Y."/>
        </authorList>
    </citation>
    <scope>NUCLEOTIDE SEQUENCE [LARGE SCALE GENOMIC DNA]</scope>
    <source>
        <strain evidence="4">cv. XS01</strain>
    </source>
</reference>
<feature type="region of interest" description="Disordered" evidence="2">
    <location>
        <begin position="1008"/>
        <end position="1031"/>
    </location>
</feature>
<feature type="region of interest" description="Disordered" evidence="2">
    <location>
        <begin position="587"/>
        <end position="611"/>
    </location>
</feature>
<feature type="region of interest" description="Disordered" evidence="2">
    <location>
        <begin position="1"/>
        <end position="26"/>
    </location>
</feature>
<evidence type="ECO:0000313" key="3">
    <source>
        <dbReference type="EMBL" id="KZV56760.1"/>
    </source>
</evidence>
<dbReference type="EMBL" id="KQ987809">
    <property type="protein sequence ID" value="KZV56760.1"/>
    <property type="molecule type" value="Genomic_DNA"/>
</dbReference>
<gene>
    <name evidence="3" type="ORF">F511_35556</name>
</gene>
<feature type="compositionally biased region" description="Low complexity" evidence="2">
    <location>
        <begin position="743"/>
        <end position="754"/>
    </location>
</feature>
<feature type="region of interest" description="Disordered" evidence="2">
    <location>
        <begin position="926"/>
        <end position="995"/>
    </location>
</feature>
<proteinExistence type="predicted"/>
<feature type="compositionally biased region" description="Basic and acidic residues" evidence="2">
    <location>
        <begin position="926"/>
        <end position="935"/>
    </location>
</feature>
<sequence length="1292" mass="143651">MCRPVAHPVGEINSHRAPTSKQRPAADHATIERSGAQLSAAMRGQRATKCARLLATAGHHAQPVHMLSRIQLAVGPQPLWLRNHNSGLAHRIMNITMFPTNETRYISINDKISIEEVEDVGDVSRVKKTPVKRVVSKKRHVTAVDEPTVKKKKTRVGKAAVTLQVIKPITAAPPKPKRKASKRRLKLPAGYDDEIADKDATVEDVAEKLSEKQTADVVMNEPVVETFVEKEKETSGDDVDSIIQKILEDTAQFKIVIGEPEVTGFEELVSSNADGITVGDTEKLVAAKGQQLPGTETEEDAVTTADELLSIEEHLAQIPDNAFLPSVMAVDITQTRFYQGIAIREDEISKVSLPQIAETDKGKVPLVEEFVQGDPAREIFSLICADIDFLVQLPLLFPLYSIFFDPVTPMGLGVTIKARQQNFVSGKYESRNWSGRGHPAHSILRTNVDCGFFVPRDHRSIFSKCWIRAKLMEDGTWLILEGVDFWRPISQPVDSRRWETVPIRPYVDDFAPMCAFIDPVPDIDSRSPFSKIVWDVRPRALIIQTHAEAMKKWNVVLPDRRNTRTAATLRSSTSQLQLLKLVYNDRASREESKTTSHEQNNHRKRQESAGMAHDSGLTVWAQWADVCVDAVQFSLLGSMRPVGSVNFCRDTVIHSSAIDILERLPNSPNSFCGIFQQGQDTNSFVGYFSDSVVRPVLQSLPDVDLVSSDGSTVYHSPYPQSESSKSFHDTESTEPNVQDTGFDQDQQSDSSSSSEQLDFHEKTSTYQFVFVADTPAVGTAPAPTQTSLPPPIAQMSKPVTTDVSASFAELRASISRLIANQTRDYRRLDQAFRGMIKNIRQEAHNDADVFSMKLEASRTQNVILRTELADVRQEVKAQKSELFKEIDDRLATIRSEQLDLRAQAQENYHTLSTQLGFLVDYINRGGDAKKEEGGRSRPQPPPDDQNRPSGGSASRGNGSGGSSRRDDRRDSSKKRRSSSGGGGSSTGDESYGPYGPYKKDAEYWLPRAENSKTQFRRPKRRNLAEKQLRSQPKHVSLARWTVSEGIALVSCENVKSDLMLKTRAVESDVEDKRSGSSYEQKNDSDVRRSLDQLEHCDVLSMQMDSDLVIYRTTLIRTFQVVTICRVDKSKVYLVTHAMSLFDLQGVCIAIGSLATLDLPMVVDLIGIYVLKGPYCTLTMTNWFLQALSVIPRGSWGDVARRFTMIRWGPPRAPPCAPLPRRSEPARTTCGVARTVAARGVRYCAHCSCAATVRWPATVRTTVRTGGRHRACGGVQLAALCRTLSRQRCAAVR</sequence>
<feature type="coiled-coil region" evidence="1">
    <location>
        <begin position="854"/>
        <end position="881"/>
    </location>
</feature>
<feature type="compositionally biased region" description="Low complexity" evidence="2">
    <location>
        <begin position="947"/>
        <end position="956"/>
    </location>
</feature>
<evidence type="ECO:0000256" key="1">
    <source>
        <dbReference type="SAM" id="Coils"/>
    </source>
</evidence>
<feature type="compositionally biased region" description="Basic and acidic residues" evidence="2">
    <location>
        <begin position="587"/>
        <end position="601"/>
    </location>
</feature>
<evidence type="ECO:0000313" key="4">
    <source>
        <dbReference type="Proteomes" id="UP000250235"/>
    </source>
</evidence>
<organism evidence="3 4">
    <name type="scientific">Dorcoceras hygrometricum</name>
    <dbReference type="NCBI Taxonomy" id="472368"/>
    <lineage>
        <taxon>Eukaryota</taxon>
        <taxon>Viridiplantae</taxon>
        <taxon>Streptophyta</taxon>
        <taxon>Embryophyta</taxon>
        <taxon>Tracheophyta</taxon>
        <taxon>Spermatophyta</taxon>
        <taxon>Magnoliopsida</taxon>
        <taxon>eudicotyledons</taxon>
        <taxon>Gunneridae</taxon>
        <taxon>Pentapetalae</taxon>
        <taxon>asterids</taxon>
        <taxon>lamiids</taxon>
        <taxon>Lamiales</taxon>
        <taxon>Gesneriaceae</taxon>
        <taxon>Didymocarpoideae</taxon>
        <taxon>Trichosporeae</taxon>
        <taxon>Loxocarpinae</taxon>
        <taxon>Dorcoceras</taxon>
    </lineage>
</organism>
<name>A0A2Z7DAP0_9LAMI</name>
<accession>A0A2Z7DAP0</accession>
<dbReference type="Proteomes" id="UP000250235">
    <property type="component" value="Unassembled WGS sequence"/>
</dbReference>
<keyword evidence="4" id="KW-1185">Reference proteome</keyword>
<feature type="region of interest" description="Disordered" evidence="2">
    <location>
        <begin position="711"/>
        <end position="759"/>
    </location>
</feature>